<keyword evidence="2" id="KW-0812">Transmembrane</keyword>
<dbReference type="Proteomes" id="UP000231474">
    <property type="component" value="Unassembled WGS sequence"/>
</dbReference>
<evidence type="ECO:0000313" key="3">
    <source>
        <dbReference type="EMBL" id="PJE67668.1"/>
    </source>
</evidence>
<keyword evidence="1" id="KW-0802">TPR repeat</keyword>
<evidence type="ECO:0000313" key="4">
    <source>
        <dbReference type="Proteomes" id="UP000231474"/>
    </source>
</evidence>
<sequence length="195" mass="22979">MAKKLDKGFKPWFENKIQKIRTLRERQAYRSAKRWGAPAGVALLLLITLYSFFLPKDKFQMARERALKDPRDLETHLILTEEFLKNNQIEEAEKELTIAQSLTINHKSSVLGATSKLEELYLKYQEENPQELQKLISNWEKITSETPTYRDGYLYLSLYYFKLGNQEKAQENLKIALELEPNSETTKELEKLIQY</sequence>
<keyword evidence="2" id="KW-1133">Transmembrane helix</keyword>
<name>A0A2M8L480_9BACT</name>
<gene>
    <name evidence="3" type="ORF">COU95_01100</name>
</gene>
<dbReference type="EMBL" id="PFEK01000021">
    <property type="protein sequence ID" value="PJE67668.1"/>
    <property type="molecule type" value="Genomic_DNA"/>
</dbReference>
<keyword evidence="2" id="KW-0472">Membrane</keyword>
<evidence type="ECO:0000256" key="1">
    <source>
        <dbReference type="PROSITE-ProRule" id="PRU00339"/>
    </source>
</evidence>
<dbReference type="Gene3D" id="1.25.40.10">
    <property type="entry name" value="Tetratricopeptide repeat domain"/>
    <property type="match status" value="1"/>
</dbReference>
<evidence type="ECO:0000256" key="2">
    <source>
        <dbReference type="SAM" id="Phobius"/>
    </source>
</evidence>
<dbReference type="AlphaFoldDB" id="A0A2M8L480"/>
<protein>
    <submittedName>
        <fullName evidence="3">Uncharacterized protein</fullName>
    </submittedName>
</protein>
<dbReference type="PROSITE" id="PS50005">
    <property type="entry name" value="TPR"/>
    <property type="match status" value="1"/>
</dbReference>
<proteinExistence type="predicted"/>
<dbReference type="SUPFAM" id="SSF48452">
    <property type="entry name" value="TPR-like"/>
    <property type="match status" value="1"/>
</dbReference>
<dbReference type="InterPro" id="IPR011990">
    <property type="entry name" value="TPR-like_helical_dom_sf"/>
</dbReference>
<feature type="repeat" description="TPR" evidence="1">
    <location>
        <begin position="150"/>
        <end position="183"/>
    </location>
</feature>
<organism evidence="3 4">
    <name type="scientific">Candidatus Shapirobacteria bacterium CG10_big_fil_rev_8_21_14_0_10_40_9</name>
    <dbReference type="NCBI Taxonomy" id="1974888"/>
    <lineage>
        <taxon>Bacteria</taxon>
        <taxon>Candidatus Shapironibacteriota</taxon>
    </lineage>
</organism>
<dbReference type="InterPro" id="IPR019734">
    <property type="entry name" value="TPR_rpt"/>
</dbReference>
<comment type="caution">
    <text evidence="3">The sequence shown here is derived from an EMBL/GenBank/DDBJ whole genome shotgun (WGS) entry which is preliminary data.</text>
</comment>
<feature type="transmembrane region" description="Helical" evidence="2">
    <location>
        <begin position="35"/>
        <end position="55"/>
    </location>
</feature>
<accession>A0A2M8L480</accession>
<reference evidence="4" key="1">
    <citation type="submission" date="2017-09" db="EMBL/GenBank/DDBJ databases">
        <title>Depth-based differentiation of microbial function through sediment-hosted aquifers and enrichment of novel symbionts in the deep terrestrial subsurface.</title>
        <authorList>
            <person name="Probst A.J."/>
            <person name="Ladd B."/>
            <person name="Jarett J.K."/>
            <person name="Geller-Mcgrath D.E."/>
            <person name="Sieber C.M.K."/>
            <person name="Emerson J.B."/>
            <person name="Anantharaman K."/>
            <person name="Thomas B.C."/>
            <person name="Malmstrom R."/>
            <person name="Stieglmeier M."/>
            <person name="Klingl A."/>
            <person name="Woyke T."/>
            <person name="Ryan C.M."/>
            <person name="Banfield J.F."/>
        </authorList>
    </citation>
    <scope>NUCLEOTIDE SEQUENCE [LARGE SCALE GENOMIC DNA]</scope>
</reference>